<evidence type="ECO:0000313" key="11">
    <source>
        <dbReference type="EMBL" id="CAB5227765.1"/>
    </source>
</evidence>
<dbReference type="InterPro" id="IPR035901">
    <property type="entry name" value="GIY-YIG_endonuc_sf"/>
</dbReference>
<dbReference type="EMBL" id="LR797518">
    <property type="protein sequence ID" value="CAB4222756.1"/>
    <property type="molecule type" value="Genomic_DNA"/>
</dbReference>
<dbReference type="Gene3D" id="3.40.1440.10">
    <property type="entry name" value="GIY-YIG endonuclease"/>
    <property type="match status" value="1"/>
</dbReference>
<keyword evidence="10" id="KW-0540">Nuclease</keyword>
<dbReference type="EMBL" id="LR797021">
    <property type="protein sequence ID" value="CAB4181632.1"/>
    <property type="molecule type" value="Genomic_DNA"/>
</dbReference>
<dbReference type="GO" id="GO:0004519">
    <property type="term" value="F:endonuclease activity"/>
    <property type="evidence" value="ECO:0007669"/>
    <property type="project" value="UniProtKB-KW"/>
</dbReference>
<sequence length="185" mass="22260">MGIIYCYTNKVTGKKYIGQTINPDQRKRNHLHEATKRNSNHYFHRSIRKHGWENFDYEVIEETDNLSERETYYIKTMDTHWPNGYNELIDHIEMTNSVRKKISETKKRRFASMTEDERKELTKSLCESNKGSKKSAESKKKTSESLKKYLSENPRPKRIWTQEMKDRQSQMLKDKYKEGIGRWVK</sequence>
<dbReference type="EMBL" id="LR797157">
    <property type="protein sequence ID" value="CAB4189798.1"/>
    <property type="molecule type" value="Genomic_DNA"/>
</dbReference>
<feature type="compositionally biased region" description="Basic and acidic residues" evidence="3">
    <location>
        <begin position="134"/>
        <end position="150"/>
    </location>
</feature>
<evidence type="ECO:0000313" key="5">
    <source>
        <dbReference type="EMBL" id="CAB4170698.1"/>
    </source>
</evidence>
<accession>A0A6J5T6D1</accession>
<protein>
    <submittedName>
        <fullName evidence="10">GrpIintron_endo, group I intron endonuclease</fullName>
    </submittedName>
</protein>
<dbReference type="SMART" id="SM00465">
    <property type="entry name" value="GIYc"/>
    <property type="match status" value="1"/>
</dbReference>
<dbReference type="SUPFAM" id="SSF82771">
    <property type="entry name" value="GIY-YIG endonuclease"/>
    <property type="match status" value="1"/>
</dbReference>
<evidence type="ECO:0000313" key="8">
    <source>
        <dbReference type="EMBL" id="CAB4189798.1"/>
    </source>
</evidence>
<gene>
    <name evidence="7" type="ORF">UFOVP1065_46</name>
    <name evidence="8" type="ORF">UFOVP1198_15</name>
    <name evidence="9" type="ORF">UFOVP1418_7</name>
    <name evidence="11" type="ORF">UFOVP1524_143</name>
    <name evidence="10" type="ORF">UFOVP1651_143</name>
    <name evidence="5" type="ORF">UFOVP908_121</name>
    <name evidence="6" type="ORF">UFOVP990_15</name>
</gene>
<name>A0A6J5T6D1_9CAUD</name>
<keyword evidence="2" id="KW-0460">Magnesium</keyword>
<dbReference type="EMBL" id="LR797369">
    <property type="protein sequence ID" value="CAB4210368.1"/>
    <property type="molecule type" value="Genomic_DNA"/>
</dbReference>
<evidence type="ECO:0000256" key="1">
    <source>
        <dbReference type="ARBA" id="ARBA00001946"/>
    </source>
</evidence>
<comment type="cofactor">
    <cofactor evidence="1">
        <name>Mg(2+)</name>
        <dbReference type="ChEBI" id="CHEBI:18420"/>
    </cofactor>
</comment>
<evidence type="ECO:0000256" key="2">
    <source>
        <dbReference type="ARBA" id="ARBA00022842"/>
    </source>
</evidence>
<proteinExistence type="predicted"/>
<dbReference type="InterPro" id="IPR006350">
    <property type="entry name" value="Intron_endoG1"/>
</dbReference>
<feature type="compositionally biased region" description="Basic and acidic residues" evidence="3">
    <location>
        <begin position="163"/>
        <end position="172"/>
    </location>
</feature>
<dbReference type="EMBL" id="LR796945">
    <property type="protein sequence ID" value="CAB4176223.1"/>
    <property type="molecule type" value="Genomic_DNA"/>
</dbReference>
<evidence type="ECO:0000313" key="10">
    <source>
        <dbReference type="EMBL" id="CAB4222756.1"/>
    </source>
</evidence>
<feature type="domain" description="GIY-YIG" evidence="4">
    <location>
        <begin position="1"/>
        <end position="87"/>
    </location>
</feature>
<dbReference type="Pfam" id="PF01541">
    <property type="entry name" value="GIY-YIG"/>
    <property type="match status" value="1"/>
</dbReference>
<evidence type="ECO:0000313" key="7">
    <source>
        <dbReference type="EMBL" id="CAB4181632.1"/>
    </source>
</evidence>
<dbReference type="CDD" id="cd10443">
    <property type="entry name" value="GIY-YIG_HE_Tlr8p_PBC-V_like"/>
    <property type="match status" value="1"/>
</dbReference>
<evidence type="ECO:0000313" key="9">
    <source>
        <dbReference type="EMBL" id="CAB4210368.1"/>
    </source>
</evidence>
<evidence type="ECO:0000313" key="6">
    <source>
        <dbReference type="EMBL" id="CAB4176223.1"/>
    </source>
</evidence>
<reference evidence="10" key="1">
    <citation type="submission" date="2020-05" db="EMBL/GenBank/DDBJ databases">
        <authorList>
            <person name="Chiriac C."/>
            <person name="Salcher M."/>
            <person name="Ghai R."/>
            <person name="Kavagutti S V."/>
        </authorList>
    </citation>
    <scope>NUCLEOTIDE SEQUENCE</scope>
</reference>
<feature type="region of interest" description="Disordered" evidence="3">
    <location>
        <begin position="106"/>
        <end position="172"/>
    </location>
</feature>
<keyword evidence="10" id="KW-0255">Endonuclease</keyword>
<dbReference type="EMBL" id="LR796860">
    <property type="protein sequence ID" value="CAB4170698.1"/>
    <property type="molecule type" value="Genomic_DNA"/>
</dbReference>
<evidence type="ECO:0000256" key="3">
    <source>
        <dbReference type="SAM" id="MobiDB-lite"/>
    </source>
</evidence>
<evidence type="ECO:0000259" key="4">
    <source>
        <dbReference type="PROSITE" id="PS50164"/>
    </source>
</evidence>
<dbReference type="NCBIfam" id="TIGR01453">
    <property type="entry name" value="grpIintron_endo"/>
    <property type="match status" value="1"/>
</dbReference>
<dbReference type="PROSITE" id="PS50164">
    <property type="entry name" value="GIY_YIG"/>
    <property type="match status" value="1"/>
</dbReference>
<dbReference type="EMBL" id="LR798378">
    <property type="protein sequence ID" value="CAB5227765.1"/>
    <property type="molecule type" value="Genomic_DNA"/>
</dbReference>
<organism evidence="10">
    <name type="scientific">uncultured Caudovirales phage</name>
    <dbReference type="NCBI Taxonomy" id="2100421"/>
    <lineage>
        <taxon>Viruses</taxon>
        <taxon>Duplodnaviria</taxon>
        <taxon>Heunggongvirae</taxon>
        <taxon>Uroviricota</taxon>
        <taxon>Caudoviricetes</taxon>
        <taxon>Peduoviridae</taxon>
        <taxon>Maltschvirus</taxon>
        <taxon>Maltschvirus maltsch</taxon>
    </lineage>
</organism>
<keyword evidence="10" id="KW-0378">Hydrolase</keyword>
<dbReference type="InterPro" id="IPR000305">
    <property type="entry name" value="GIY-YIG_endonuc"/>
</dbReference>